<evidence type="ECO:0008006" key="4">
    <source>
        <dbReference type="Google" id="ProtNLM"/>
    </source>
</evidence>
<comment type="caution">
    <text evidence="2">The sequence shown here is derived from an EMBL/GenBank/DDBJ whole genome shotgun (WGS) entry which is preliminary data.</text>
</comment>
<feature type="region of interest" description="Disordered" evidence="1">
    <location>
        <begin position="86"/>
        <end position="135"/>
    </location>
</feature>
<organism evidence="2 3">
    <name type="scientific">Marasmius tenuissimus</name>
    <dbReference type="NCBI Taxonomy" id="585030"/>
    <lineage>
        <taxon>Eukaryota</taxon>
        <taxon>Fungi</taxon>
        <taxon>Dikarya</taxon>
        <taxon>Basidiomycota</taxon>
        <taxon>Agaricomycotina</taxon>
        <taxon>Agaricomycetes</taxon>
        <taxon>Agaricomycetidae</taxon>
        <taxon>Agaricales</taxon>
        <taxon>Marasmiineae</taxon>
        <taxon>Marasmiaceae</taxon>
        <taxon>Marasmius</taxon>
    </lineage>
</organism>
<dbReference type="EMBL" id="JBBXMP010000010">
    <property type="protein sequence ID" value="KAL0069865.1"/>
    <property type="molecule type" value="Genomic_DNA"/>
</dbReference>
<evidence type="ECO:0000313" key="3">
    <source>
        <dbReference type="Proteomes" id="UP001437256"/>
    </source>
</evidence>
<protein>
    <recommendedName>
        <fullName evidence="4">Transcription factor domain-containing protein</fullName>
    </recommendedName>
</protein>
<gene>
    <name evidence="2" type="ORF">AAF712_003135</name>
</gene>
<feature type="region of interest" description="Disordered" evidence="1">
    <location>
        <begin position="20"/>
        <end position="42"/>
    </location>
</feature>
<evidence type="ECO:0000313" key="2">
    <source>
        <dbReference type="EMBL" id="KAL0069865.1"/>
    </source>
</evidence>
<reference evidence="2 3" key="1">
    <citation type="submission" date="2024-05" db="EMBL/GenBank/DDBJ databases">
        <title>A draft genome resource for the thread blight pathogen Marasmius tenuissimus strain MS-2.</title>
        <authorList>
            <person name="Yulfo-Soto G.E."/>
            <person name="Baruah I.K."/>
            <person name="Amoako-Attah I."/>
            <person name="Bukari Y."/>
            <person name="Meinhardt L.W."/>
            <person name="Bailey B.A."/>
            <person name="Cohen S.P."/>
        </authorList>
    </citation>
    <scope>NUCLEOTIDE SEQUENCE [LARGE SCALE GENOMIC DNA]</scope>
    <source>
        <strain evidence="2 3">MS-2</strain>
    </source>
</reference>
<keyword evidence="3" id="KW-1185">Reference proteome</keyword>
<proteinExistence type="predicted"/>
<sequence>MTQAPESAYMVDPSVYNNSPSFSPHYRHYPSSYTDPPPYNRLAASDVQPYDIVGANVPSLSRMKRASSSSTLTHIAPPTVLNYQKSHSSQSVSSLPAHAAQASPVSDSFNASPEPPRRKSRQKPKIELAPDQPTTTQGKLRKRVYVACLQWYVAIESLVNLFLSQFPVVRVKYDVMVPNQSVTTVITEPIATVNAIMMLYLAEGVQTRPLVLVNARAEKLGVASQPYDGAAGVFSTQSDRPYSEVGHVGRSVTRAHIRSLDNDEHDPGGTEVESLPQGPSLHFAKKVWYDSLCSIYASTHSKHSHQLATCERDRISRDIYEDLRFFFRTSNYWFSFIHLPTFFGSFSDPVKRVAMQPSLVLASLSLSIFWQSSEIGRGAEGRGLALRLRNEAQSALEASFNSGWVDESLAQASWLLALFEICAHPEHSRQRSVSAVTMLDSIIRALALTDVDRNDPQASVFKTGDVPSINQQSPTAECGYPPMPNGSYLTANGCTCKSVMLGTHWPQSLDHVPFWAQTPAWDPNWSEADIKKESCRRLCWFSNTLAAGHVSYALATKSAQPNWFIGDPSNYALLFSGEAVNKTSSSKDSVWALYDRCVLLWNSCAKMRGNPSVRESERADFAVRSWMEAENIENALNKHTCGIERAFIFAGREYLFNTRMYITYEFQRYVPLVTTQTNGLFNRKKAEEWLTHQTAVAQRIMLGLHAVTGNSGNLLARRPFFTLWFMGQVSRALSLWRCDQSMVLALDVCKAFLPAID</sequence>
<evidence type="ECO:0000256" key="1">
    <source>
        <dbReference type="SAM" id="MobiDB-lite"/>
    </source>
</evidence>
<name>A0ABR3A8M7_9AGAR</name>
<accession>A0ABR3A8M7</accession>
<dbReference type="Proteomes" id="UP001437256">
    <property type="component" value="Unassembled WGS sequence"/>
</dbReference>